<feature type="signal peptide" evidence="1">
    <location>
        <begin position="1"/>
        <end position="18"/>
    </location>
</feature>
<evidence type="ECO:0000313" key="2">
    <source>
        <dbReference type="EMBL" id="MBM3274596.1"/>
    </source>
</evidence>
<keyword evidence="1" id="KW-0732">Signal</keyword>
<accession>A0A938BKU7</accession>
<dbReference type="AlphaFoldDB" id="A0A938BKU7"/>
<dbReference type="Proteomes" id="UP000703893">
    <property type="component" value="Unassembled WGS sequence"/>
</dbReference>
<dbReference type="EMBL" id="VGJX01000264">
    <property type="protein sequence ID" value="MBM3274596.1"/>
    <property type="molecule type" value="Genomic_DNA"/>
</dbReference>
<evidence type="ECO:0000256" key="1">
    <source>
        <dbReference type="SAM" id="SignalP"/>
    </source>
</evidence>
<evidence type="ECO:0000313" key="3">
    <source>
        <dbReference type="Proteomes" id="UP000703893"/>
    </source>
</evidence>
<reference evidence="2 3" key="1">
    <citation type="submission" date="2019-03" db="EMBL/GenBank/DDBJ databases">
        <title>Lake Tanganyika Metagenome-Assembled Genomes (MAGs).</title>
        <authorList>
            <person name="Tran P."/>
        </authorList>
    </citation>
    <scope>NUCLEOTIDE SEQUENCE [LARGE SCALE GENOMIC DNA]</scope>
    <source>
        <strain evidence="2">K_DeepCast_65m_m2_236</strain>
    </source>
</reference>
<organism evidence="2 3">
    <name type="scientific">Candidatus Tanganyikabacteria bacterium</name>
    <dbReference type="NCBI Taxonomy" id="2961651"/>
    <lineage>
        <taxon>Bacteria</taxon>
        <taxon>Bacillati</taxon>
        <taxon>Candidatus Sericytochromatia</taxon>
        <taxon>Candidatus Tanganyikabacteria</taxon>
    </lineage>
</organism>
<name>A0A938BKU7_9BACT</name>
<gene>
    <name evidence="2" type="ORF">FJZ00_05565</name>
</gene>
<comment type="caution">
    <text evidence="2">The sequence shown here is derived from an EMBL/GenBank/DDBJ whole genome shotgun (WGS) entry which is preliminary data.</text>
</comment>
<feature type="chain" id="PRO_5036817383" evidence="1">
    <location>
        <begin position="19"/>
        <end position="261"/>
    </location>
</feature>
<proteinExistence type="predicted"/>
<sequence>MRKAVLIAVAAAIPVAFFADGVNRDQFTKLLENTATGKKPMDKVAFVFPLVPHPTPKPSAPPLYPDSILFGEDIVMKYEDLGTGYWQTNGFNMVSGSETEGEEDWQAHFRFKFNPPDDPLHPGHAVVAISGGRSVVRYARLGKGDFFGYQNLGKTPWIAVAPAETPAIWALSPGETVGMRIDTDLSLPLLTAQATADEGGSPLKPAASPSATPKPVIVHKITYAKIFLRKLSHDTVRFDYVFQTDGKPRFPRPNPLAEGGD</sequence>
<protein>
    <submittedName>
        <fullName evidence="2">Uncharacterized protein</fullName>
    </submittedName>
</protein>